<organism evidence="10 11">
    <name type="scientific">Thermococcus waiotapuensis</name>
    <dbReference type="NCBI Taxonomy" id="90909"/>
    <lineage>
        <taxon>Archaea</taxon>
        <taxon>Methanobacteriati</taxon>
        <taxon>Methanobacteriota</taxon>
        <taxon>Thermococci</taxon>
        <taxon>Thermococcales</taxon>
        <taxon>Thermococcaceae</taxon>
        <taxon>Thermococcus</taxon>
    </lineage>
</organism>
<keyword evidence="5 8" id="KW-0862">Zinc</keyword>
<dbReference type="PANTHER" id="PTHR43694:SF1">
    <property type="entry name" value="RIBONUCLEASE J"/>
    <property type="match status" value="1"/>
</dbReference>
<comment type="subcellular location">
    <subcellularLocation>
        <location evidence="8">Cytoplasm</location>
    </subcellularLocation>
</comment>
<feature type="binding site" evidence="8">
    <location>
        <position position="82"/>
    </location>
    <ligand>
        <name>Zn(2+)</name>
        <dbReference type="ChEBI" id="CHEBI:29105"/>
        <label>1</label>
        <note>catalytic</note>
    </ligand>
</feature>
<feature type="binding site" evidence="8">
    <location>
        <position position="84"/>
    </location>
    <ligand>
        <name>Zn(2+)</name>
        <dbReference type="ChEBI" id="CHEBI:29105"/>
        <label>1</label>
        <note>catalytic</note>
    </ligand>
</feature>
<feature type="binding site" evidence="8">
    <location>
        <position position="175"/>
    </location>
    <ligand>
        <name>Zn(2+)</name>
        <dbReference type="ChEBI" id="CHEBI:29105"/>
        <label>2</label>
        <note>catalytic</note>
    </ligand>
</feature>
<evidence type="ECO:0000256" key="6">
    <source>
        <dbReference type="ARBA" id="ARBA00022839"/>
    </source>
</evidence>
<evidence type="ECO:0000256" key="8">
    <source>
        <dbReference type="HAMAP-Rule" id="MF_01492"/>
    </source>
</evidence>
<evidence type="ECO:0000256" key="3">
    <source>
        <dbReference type="ARBA" id="ARBA00022723"/>
    </source>
</evidence>
<keyword evidence="1 8" id="KW-0963">Cytoplasm</keyword>
<evidence type="ECO:0000256" key="5">
    <source>
        <dbReference type="ARBA" id="ARBA00022833"/>
    </source>
</evidence>
<dbReference type="CDD" id="cd07714">
    <property type="entry name" value="RNaseJ_MBL-fold"/>
    <property type="match status" value="1"/>
</dbReference>
<feature type="domain" description="Metallo-beta-lactamase" evidence="9">
    <location>
        <begin position="14"/>
        <end position="225"/>
    </location>
</feature>
<feature type="binding site" evidence="8">
    <location>
        <position position="87"/>
    </location>
    <ligand>
        <name>Zn(2+)</name>
        <dbReference type="ChEBI" id="CHEBI:29105"/>
        <label>2</label>
        <note>catalytic</note>
    </ligand>
</feature>
<dbReference type="PANTHER" id="PTHR43694">
    <property type="entry name" value="RIBONUCLEASE J"/>
    <property type="match status" value="1"/>
</dbReference>
<dbReference type="InterPro" id="IPR004613">
    <property type="entry name" value="RNase_J"/>
</dbReference>
<comment type="cofactor">
    <cofactor evidence="8">
        <name>Zn(2+)</name>
        <dbReference type="ChEBI" id="CHEBI:29105"/>
    </cofactor>
    <text evidence="8">Binds 2 Zn(2+) ions per subunit. It is not clear if Zn(2+) or Mg(2+) is physiologically important.</text>
</comment>
<comment type="similarity">
    <text evidence="8">Belongs to the metallo-beta-lactamase superfamily. RNA-metabolizing metallo-beta-lactamase-like family. Archaeal RNase J subfamily.</text>
</comment>
<comment type="function">
    <text evidence="8">An RNase that has 5'-3' exonuclease activity. May be involved in RNA degradation.</text>
</comment>
<dbReference type="GO" id="GO:0008270">
    <property type="term" value="F:zinc ion binding"/>
    <property type="evidence" value="ECO:0007669"/>
    <property type="project" value="UniProtKB-UniRule"/>
</dbReference>
<dbReference type="HAMAP" id="MF_01492">
    <property type="entry name" value="RNase_J_arch"/>
    <property type="match status" value="1"/>
</dbReference>
<name>A0AAE4NRU9_9EURY</name>
<dbReference type="EC" id="3.1.-.-" evidence="8"/>
<dbReference type="InterPro" id="IPR036866">
    <property type="entry name" value="RibonucZ/Hydroxyglut_hydro"/>
</dbReference>
<dbReference type="InterPro" id="IPR042173">
    <property type="entry name" value="RNase_J_2"/>
</dbReference>
<dbReference type="GO" id="GO:0006401">
    <property type="term" value="P:RNA catabolic process"/>
    <property type="evidence" value="ECO:0007669"/>
    <property type="project" value="UniProtKB-UniRule"/>
</dbReference>
<gene>
    <name evidence="8" type="primary">rnj</name>
    <name evidence="10" type="ORF">RBI02_01285</name>
</gene>
<dbReference type="InterPro" id="IPR030879">
    <property type="entry name" value="RNase_J_arc"/>
</dbReference>
<dbReference type="InterPro" id="IPR001279">
    <property type="entry name" value="Metallo-B-lactamas"/>
</dbReference>
<evidence type="ECO:0000256" key="4">
    <source>
        <dbReference type="ARBA" id="ARBA00022801"/>
    </source>
</evidence>
<dbReference type="Pfam" id="PF22505">
    <property type="entry name" value="RNase_J_b_CASP"/>
    <property type="match status" value="1"/>
</dbReference>
<dbReference type="Gene3D" id="3.40.50.10710">
    <property type="entry name" value="Metallo-hydrolase/oxidoreductase"/>
    <property type="match status" value="1"/>
</dbReference>
<dbReference type="NCBIfam" id="TIGR00649">
    <property type="entry name" value="MG423"/>
    <property type="match status" value="1"/>
</dbReference>
<dbReference type="EMBL" id="JAVDZE010000001">
    <property type="protein sequence ID" value="MDV3103183.1"/>
    <property type="molecule type" value="Genomic_DNA"/>
</dbReference>
<dbReference type="RefSeq" id="WP_315339628.1">
    <property type="nucleotide sequence ID" value="NZ_JAVDZE010000001.1"/>
</dbReference>
<feature type="binding site" evidence="8">
    <location>
        <position position="86"/>
    </location>
    <ligand>
        <name>Zn(2+)</name>
        <dbReference type="ChEBI" id="CHEBI:29105"/>
        <label>2</label>
        <note>catalytic</note>
    </ligand>
</feature>
<dbReference type="SUPFAM" id="SSF56281">
    <property type="entry name" value="Metallo-hydrolase/oxidoreductase"/>
    <property type="match status" value="1"/>
</dbReference>
<keyword evidence="7 8" id="KW-0694">RNA-binding</keyword>
<feature type="binding site" evidence="8">
    <location>
        <position position="175"/>
    </location>
    <ligand>
        <name>Zn(2+)</name>
        <dbReference type="ChEBI" id="CHEBI:29105"/>
        <label>1</label>
        <note>catalytic</note>
    </ligand>
</feature>
<evidence type="ECO:0000259" key="9">
    <source>
        <dbReference type="SMART" id="SM00849"/>
    </source>
</evidence>
<feature type="binding site" evidence="8">
    <location>
        <position position="153"/>
    </location>
    <ligand>
        <name>Zn(2+)</name>
        <dbReference type="ChEBI" id="CHEBI:29105"/>
        <label>1</label>
        <note>catalytic</note>
    </ligand>
</feature>
<comment type="subunit">
    <text evidence="8">Homodimer.</text>
</comment>
<dbReference type="InterPro" id="IPR011108">
    <property type="entry name" value="RMMBL"/>
</dbReference>
<evidence type="ECO:0000256" key="1">
    <source>
        <dbReference type="ARBA" id="ARBA00022490"/>
    </source>
</evidence>
<feature type="binding site" evidence="8">
    <location>
        <begin position="382"/>
        <end position="386"/>
    </location>
    <ligand>
        <name>substrate</name>
    </ligand>
</feature>
<evidence type="ECO:0000313" key="10">
    <source>
        <dbReference type="EMBL" id="MDV3103183.1"/>
    </source>
</evidence>
<dbReference type="GO" id="GO:0003723">
    <property type="term" value="F:RNA binding"/>
    <property type="evidence" value="ECO:0007669"/>
    <property type="project" value="UniProtKB-KW"/>
</dbReference>
<dbReference type="Proteomes" id="UP001245683">
    <property type="component" value="Unassembled WGS sequence"/>
</dbReference>
<dbReference type="PROSITE" id="PS01292">
    <property type="entry name" value="UPF0036"/>
    <property type="match status" value="1"/>
</dbReference>
<accession>A0AAE4NRU9</accession>
<dbReference type="GO" id="GO:0004534">
    <property type="term" value="F:5'-3' RNA exonuclease activity"/>
    <property type="evidence" value="ECO:0007669"/>
    <property type="project" value="UniProtKB-UniRule"/>
</dbReference>
<evidence type="ECO:0000256" key="2">
    <source>
        <dbReference type="ARBA" id="ARBA00022722"/>
    </source>
</evidence>
<feature type="binding site" evidence="8">
    <location>
        <position position="408"/>
    </location>
    <ligand>
        <name>Zn(2+)</name>
        <dbReference type="ChEBI" id="CHEBI:29105"/>
        <label>2</label>
        <note>catalytic</note>
    </ligand>
</feature>
<proteinExistence type="inferred from homology"/>
<dbReference type="Gene3D" id="3.60.15.10">
    <property type="entry name" value="Ribonuclease Z/Hydroxyacylglutathione hydrolase-like"/>
    <property type="match status" value="1"/>
</dbReference>
<evidence type="ECO:0000313" key="11">
    <source>
        <dbReference type="Proteomes" id="UP001245683"/>
    </source>
</evidence>
<dbReference type="Pfam" id="PF07521">
    <property type="entry name" value="RMMBL"/>
    <property type="match status" value="1"/>
</dbReference>
<keyword evidence="3 8" id="KW-0479">Metal-binding</keyword>
<dbReference type="InterPro" id="IPR055132">
    <property type="entry name" value="RNase_J_b_CASP"/>
</dbReference>
<dbReference type="AlphaFoldDB" id="A0AAE4NRU9"/>
<dbReference type="SMART" id="SM00849">
    <property type="entry name" value="Lactamase_B"/>
    <property type="match status" value="1"/>
</dbReference>
<comment type="caution">
    <text evidence="10">The sequence shown here is derived from an EMBL/GenBank/DDBJ whole genome shotgun (WGS) entry which is preliminary data.</text>
</comment>
<reference evidence="10 11" key="1">
    <citation type="submission" date="2023-08" db="EMBL/GenBank/DDBJ databases">
        <title>Draft genome sequence of Thermococcus waiotapuensis WT1T, a thermophilic sulphur-dependent archaeon from order Thermococcales.</title>
        <authorList>
            <person name="Manners S.H."/>
            <person name="Carere C.R."/>
            <person name="Dhami M.K."/>
            <person name="Dobson R.C.J."/>
            <person name="Stott M.B."/>
        </authorList>
    </citation>
    <scope>NUCLEOTIDE SEQUENCE [LARGE SCALE GENOMIC DNA]</scope>
    <source>
        <strain evidence="10 11">WT1</strain>
    </source>
</reference>
<keyword evidence="6 8" id="KW-0269">Exonuclease</keyword>
<protein>
    <recommendedName>
        <fullName evidence="8">Ribonuclease J</fullName>
        <shortName evidence="8">RNase J</shortName>
        <ecNumber evidence="8">3.1.-.-</ecNumber>
    </recommendedName>
</protein>
<keyword evidence="4 8" id="KW-0378">Hydrolase</keyword>
<dbReference type="InterPro" id="IPR001587">
    <property type="entry name" value="RNase_J_CS"/>
</dbReference>
<keyword evidence="2 8" id="KW-0540">Nuclease</keyword>
<keyword evidence="11" id="KW-1185">Reference proteome</keyword>
<sequence length="456" mass="50484">MIKIYTISGYEEVGKNMTAVGYSDGGREEVVIIDMGIRLDRVLIHEDVNIQQFPTKELQKLGAIPDDSILRDKKVVAIALTHGHLDHIGAVAKLAPHYPDVPIYGTPYTVKLAKSEVKSEEYFEVKNPMYETQFGEIVQVSENLAIEFVRTTHSIPQAAMVVVHTPEGAVVHTGDFKFDNNNPLGERPDYKRLKELGKEGVKVLIAESTRVAEPTKTPSEAVAQMLLEDFFLYEGVDEKGLIATTFASHIARLQELIWIANKMNRQAVFVGRSLAKYTGIAKQLGLIKMKGARAVKSPNAIGKVLSEVSSARENYLLVVTGHQGEPGAVLTRMANGELYDLGKDDTVVFSAGTIPNPLNMAQRYVLETKLRMKGVRMITGLHVSGHASREDHRYLIRMLNPENIVPAHGEFRMLTHYAELAEEEGYLIGRDVFVSRNGYTVEIGDGVAKLSSEAKN</sequence>
<dbReference type="GO" id="GO:0005737">
    <property type="term" value="C:cytoplasm"/>
    <property type="evidence" value="ECO:0007669"/>
    <property type="project" value="UniProtKB-SubCell"/>
</dbReference>
<evidence type="ECO:0000256" key="7">
    <source>
        <dbReference type="ARBA" id="ARBA00022884"/>
    </source>
</evidence>
<dbReference type="Pfam" id="PF00753">
    <property type="entry name" value="Lactamase_B"/>
    <property type="match status" value="1"/>
</dbReference>